<organism evidence="9 10">
    <name type="scientific">Pseudaquabacterium terrae</name>
    <dbReference type="NCBI Taxonomy" id="2732868"/>
    <lineage>
        <taxon>Bacteria</taxon>
        <taxon>Pseudomonadati</taxon>
        <taxon>Pseudomonadota</taxon>
        <taxon>Betaproteobacteria</taxon>
        <taxon>Burkholderiales</taxon>
        <taxon>Sphaerotilaceae</taxon>
        <taxon>Pseudaquabacterium</taxon>
    </lineage>
</organism>
<accession>A0ABX2ETD4</accession>
<gene>
    <name evidence="9" type="ORF">HLB44_33750</name>
</gene>
<keyword evidence="3 6" id="KW-0479">Metal-binding</keyword>
<evidence type="ECO:0000256" key="1">
    <source>
        <dbReference type="ARBA" id="ARBA00022448"/>
    </source>
</evidence>
<keyword evidence="2 6" id="KW-0349">Heme</keyword>
<evidence type="ECO:0000256" key="4">
    <source>
        <dbReference type="ARBA" id="ARBA00022982"/>
    </source>
</evidence>
<dbReference type="Pfam" id="PF13442">
    <property type="entry name" value="Cytochrome_CBB3"/>
    <property type="match status" value="1"/>
</dbReference>
<dbReference type="InterPro" id="IPR009056">
    <property type="entry name" value="Cyt_c-like_dom"/>
</dbReference>
<evidence type="ECO:0000313" key="9">
    <source>
        <dbReference type="EMBL" id="NRF71960.1"/>
    </source>
</evidence>
<dbReference type="Gene3D" id="1.10.760.10">
    <property type="entry name" value="Cytochrome c-like domain"/>
    <property type="match status" value="1"/>
</dbReference>
<evidence type="ECO:0000313" key="10">
    <source>
        <dbReference type="Proteomes" id="UP000737171"/>
    </source>
</evidence>
<dbReference type="PRINTS" id="PR00607">
    <property type="entry name" value="CYTCHROMECIE"/>
</dbReference>
<dbReference type="PROSITE" id="PS51257">
    <property type="entry name" value="PROKAR_LIPOPROTEIN"/>
    <property type="match status" value="1"/>
</dbReference>
<dbReference type="SUPFAM" id="SSF46626">
    <property type="entry name" value="Cytochrome c"/>
    <property type="match status" value="1"/>
</dbReference>
<evidence type="ECO:0000259" key="8">
    <source>
        <dbReference type="PROSITE" id="PS51007"/>
    </source>
</evidence>
<dbReference type="PANTHER" id="PTHR40942:SF4">
    <property type="entry name" value="CYTOCHROME C5"/>
    <property type="match status" value="1"/>
</dbReference>
<comment type="caution">
    <text evidence="9">The sequence shown here is derived from an EMBL/GenBank/DDBJ whole genome shotgun (WGS) entry which is preliminary data.</text>
</comment>
<evidence type="ECO:0000256" key="7">
    <source>
        <dbReference type="SAM" id="SignalP"/>
    </source>
</evidence>
<dbReference type="InterPro" id="IPR036909">
    <property type="entry name" value="Cyt_c-like_dom_sf"/>
</dbReference>
<feature type="domain" description="Cytochrome c" evidence="8">
    <location>
        <begin position="42"/>
        <end position="125"/>
    </location>
</feature>
<dbReference type="PANTHER" id="PTHR40942">
    <property type="match status" value="1"/>
</dbReference>
<feature type="chain" id="PRO_5046522108" evidence="7">
    <location>
        <begin position="23"/>
        <end position="126"/>
    </location>
</feature>
<evidence type="ECO:0000256" key="5">
    <source>
        <dbReference type="ARBA" id="ARBA00023004"/>
    </source>
</evidence>
<reference evidence="9 10" key="1">
    <citation type="submission" date="2020-05" db="EMBL/GenBank/DDBJ databases">
        <title>Aquincola sp. isolate from soil.</title>
        <authorList>
            <person name="Han J."/>
            <person name="Kim D.-U."/>
        </authorList>
    </citation>
    <scope>NUCLEOTIDE SEQUENCE [LARGE SCALE GENOMIC DNA]</scope>
    <source>
        <strain evidence="9 10">S2</strain>
    </source>
</reference>
<sequence>MRLLTVTTLTTALLLAACGKQDAPAPAPTPAAAPAPAPTTVAVNEVGKSAFGKACALCHAAGVGGAPKPGDKADWGPRIAQGADLLYKHAIEGYNGAKGAMPPKGGSALPDADVKAAVDYMMSLSK</sequence>
<dbReference type="EMBL" id="JABRWJ010000016">
    <property type="protein sequence ID" value="NRF71960.1"/>
    <property type="molecule type" value="Genomic_DNA"/>
</dbReference>
<keyword evidence="1" id="KW-0813">Transport</keyword>
<dbReference type="RefSeq" id="WP_173134268.1">
    <property type="nucleotide sequence ID" value="NZ_JABRWJ010000016.1"/>
</dbReference>
<protein>
    <submittedName>
        <fullName evidence="9">Cytochrome c5 family protein</fullName>
    </submittedName>
</protein>
<dbReference type="Proteomes" id="UP000737171">
    <property type="component" value="Unassembled WGS sequence"/>
</dbReference>
<evidence type="ECO:0000256" key="2">
    <source>
        <dbReference type="ARBA" id="ARBA00022617"/>
    </source>
</evidence>
<name>A0ABX2ETD4_9BURK</name>
<proteinExistence type="predicted"/>
<keyword evidence="4" id="KW-0249">Electron transport</keyword>
<keyword evidence="7" id="KW-0732">Signal</keyword>
<evidence type="ECO:0000256" key="6">
    <source>
        <dbReference type="PROSITE-ProRule" id="PRU00433"/>
    </source>
</evidence>
<dbReference type="InterPro" id="IPR002323">
    <property type="entry name" value="Cyt_CIE"/>
</dbReference>
<dbReference type="PROSITE" id="PS51007">
    <property type="entry name" value="CYTC"/>
    <property type="match status" value="1"/>
</dbReference>
<evidence type="ECO:0000256" key="3">
    <source>
        <dbReference type="ARBA" id="ARBA00022723"/>
    </source>
</evidence>
<keyword evidence="10" id="KW-1185">Reference proteome</keyword>
<keyword evidence="5 6" id="KW-0408">Iron</keyword>
<feature type="signal peptide" evidence="7">
    <location>
        <begin position="1"/>
        <end position="22"/>
    </location>
</feature>